<accession>A0A9P5NM98</accession>
<dbReference type="InterPro" id="IPR045340">
    <property type="entry name" value="DUF6533"/>
</dbReference>
<evidence type="ECO:0000256" key="1">
    <source>
        <dbReference type="SAM" id="Phobius"/>
    </source>
</evidence>
<evidence type="ECO:0000313" key="4">
    <source>
        <dbReference type="Proteomes" id="UP000724874"/>
    </source>
</evidence>
<keyword evidence="1" id="KW-0472">Membrane</keyword>
<evidence type="ECO:0000313" key="3">
    <source>
        <dbReference type="EMBL" id="KAF8892828.1"/>
    </source>
</evidence>
<proteinExistence type="predicted"/>
<dbReference type="EMBL" id="JADNYJ010000068">
    <property type="protein sequence ID" value="KAF8892828.1"/>
    <property type="molecule type" value="Genomic_DNA"/>
</dbReference>
<feature type="domain" description="DUF6533" evidence="2">
    <location>
        <begin position="23"/>
        <end position="64"/>
    </location>
</feature>
<dbReference type="OrthoDB" id="2637653at2759"/>
<name>A0A9P5NM98_GYMJU</name>
<dbReference type="Pfam" id="PF20151">
    <property type="entry name" value="DUF6533"/>
    <property type="match status" value="1"/>
</dbReference>
<comment type="caution">
    <text evidence="3">The sequence shown here is derived from an EMBL/GenBank/DDBJ whole genome shotgun (WGS) entry which is preliminary data.</text>
</comment>
<reference evidence="3" key="1">
    <citation type="submission" date="2020-11" db="EMBL/GenBank/DDBJ databases">
        <authorList>
            <consortium name="DOE Joint Genome Institute"/>
            <person name="Ahrendt S."/>
            <person name="Riley R."/>
            <person name="Andreopoulos W."/>
            <person name="LaButti K."/>
            <person name="Pangilinan J."/>
            <person name="Ruiz-duenas F.J."/>
            <person name="Barrasa J.M."/>
            <person name="Sanchez-Garcia M."/>
            <person name="Camarero S."/>
            <person name="Miyauchi S."/>
            <person name="Serrano A."/>
            <person name="Linde D."/>
            <person name="Babiker R."/>
            <person name="Drula E."/>
            <person name="Ayuso-Fernandez I."/>
            <person name="Pacheco R."/>
            <person name="Padilla G."/>
            <person name="Ferreira P."/>
            <person name="Barriuso J."/>
            <person name="Kellner H."/>
            <person name="Castanera R."/>
            <person name="Alfaro M."/>
            <person name="Ramirez L."/>
            <person name="Pisabarro A.G."/>
            <person name="Kuo A."/>
            <person name="Tritt A."/>
            <person name="Lipzen A."/>
            <person name="He G."/>
            <person name="Yan M."/>
            <person name="Ng V."/>
            <person name="Cullen D."/>
            <person name="Martin F."/>
            <person name="Rosso M.-N."/>
            <person name="Henrissat B."/>
            <person name="Hibbett D."/>
            <person name="Martinez A.T."/>
            <person name="Grigoriev I.V."/>
        </authorList>
    </citation>
    <scope>NUCLEOTIDE SEQUENCE</scope>
    <source>
        <strain evidence="3">AH 44721</strain>
    </source>
</reference>
<feature type="transmembrane region" description="Helical" evidence="1">
    <location>
        <begin position="126"/>
        <end position="146"/>
    </location>
</feature>
<keyword evidence="1" id="KW-1133">Transmembrane helix</keyword>
<keyword evidence="4" id="KW-1185">Reference proteome</keyword>
<gene>
    <name evidence="3" type="ORF">CPB84DRAFT_1748720</name>
</gene>
<organism evidence="3 4">
    <name type="scientific">Gymnopilus junonius</name>
    <name type="common">Spectacular rustgill mushroom</name>
    <name type="synonym">Gymnopilus spectabilis subsp. junonius</name>
    <dbReference type="NCBI Taxonomy" id="109634"/>
    <lineage>
        <taxon>Eukaryota</taxon>
        <taxon>Fungi</taxon>
        <taxon>Dikarya</taxon>
        <taxon>Basidiomycota</taxon>
        <taxon>Agaricomycotina</taxon>
        <taxon>Agaricomycetes</taxon>
        <taxon>Agaricomycetidae</taxon>
        <taxon>Agaricales</taxon>
        <taxon>Agaricineae</taxon>
        <taxon>Hymenogastraceae</taxon>
        <taxon>Gymnopilus</taxon>
    </lineage>
</organism>
<feature type="transmembrane region" description="Helical" evidence="1">
    <location>
        <begin position="93"/>
        <end position="114"/>
    </location>
</feature>
<feature type="transmembrane region" description="Helical" evidence="1">
    <location>
        <begin position="166"/>
        <end position="188"/>
    </location>
</feature>
<dbReference type="AlphaFoldDB" id="A0A9P5NM98"/>
<evidence type="ECO:0000259" key="2">
    <source>
        <dbReference type="Pfam" id="PF20151"/>
    </source>
</evidence>
<sequence length="225" mass="24544">MESEQYPLDASSVLSQAAVFVSSAATAAQAWDTIVSVSDEVEYLWRGKFRLVKGLYIASRYGLLVVQLVNQLLNFQSKARPLDASLCARILVFKSVVAQSALTLVEIILLIRVYALYNQSFKARTLLTSVFVVSTILEISGMSMIVRSLAKVSGCNTPKVDKQAVMLSGTGAGLCQFVVFTTTVANLLPSNRRRTPLTSLMLKEGIASFILLLGEDTTTALDFIY</sequence>
<protein>
    <recommendedName>
        <fullName evidence="2">DUF6533 domain-containing protein</fullName>
    </recommendedName>
</protein>
<keyword evidence="1" id="KW-0812">Transmembrane</keyword>
<dbReference type="Proteomes" id="UP000724874">
    <property type="component" value="Unassembled WGS sequence"/>
</dbReference>